<evidence type="ECO:0000313" key="1">
    <source>
        <dbReference type="EMBL" id="EMA12961.1"/>
    </source>
</evidence>
<name>M0JVG0_9EURY</name>
<dbReference type="EMBL" id="AOLS01000097">
    <property type="protein sequence ID" value="EMA12961.1"/>
    <property type="molecule type" value="Genomic_DNA"/>
</dbReference>
<proteinExistence type="predicted"/>
<sequence length="139" mass="15818">MTTHSINVPDAWQIHTANGRYEETMFEFQFESPASTALSVRLVGQSSTEHDAIYTITVVIDDGEEQSMIAGECTSEAEAMKTTEELLRSLQRSFRAEARTLDELDAKTLEAIVGRYRYGTLRYRIRATLDSFQNLREND</sequence>
<organism evidence="1 2">
    <name type="scientific">Haloarcula marismortui ATCC 33799</name>
    <dbReference type="NCBI Taxonomy" id="662475"/>
    <lineage>
        <taxon>Archaea</taxon>
        <taxon>Methanobacteriati</taxon>
        <taxon>Methanobacteriota</taxon>
        <taxon>Stenosarchaea group</taxon>
        <taxon>Halobacteria</taxon>
        <taxon>Halobacteriales</taxon>
        <taxon>Haloarculaceae</taxon>
        <taxon>Haloarcula</taxon>
    </lineage>
</organism>
<dbReference type="Proteomes" id="UP000011687">
    <property type="component" value="Unassembled WGS sequence"/>
</dbReference>
<accession>M0JVG0</accession>
<reference evidence="1 2" key="1">
    <citation type="journal article" date="2014" name="PLoS Genet.">
        <title>Phylogenetically driven sequencing of extremely halophilic archaea reveals strategies for static and dynamic osmo-response.</title>
        <authorList>
            <person name="Becker E.A."/>
            <person name="Seitzer P.M."/>
            <person name="Tritt A."/>
            <person name="Larsen D."/>
            <person name="Krusor M."/>
            <person name="Yao A.I."/>
            <person name="Wu D."/>
            <person name="Madern D."/>
            <person name="Eisen J.A."/>
            <person name="Darling A.E."/>
            <person name="Facciotti M.T."/>
        </authorList>
    </citation>
    <scope>NUCLEOTIDE SEQUENCE [LARGE SCALE GENOMIC DNA]</scope>
    <source>
        <strain evidence="1 2">ATCC 33799</strain>
    </source>
</reference>
<protein>
    <submittedName>
        <fullName evidence="1">Uncharacterized protein</fullName>
    </submittedName>
</protein>
<comment type="caution">
    <text evidence="1">The sequence shown here is derived from an EMBL/GenBank/DDBJ whole genome shotgun (WGS) entry which is preliminary data.</text>
</comment>
<dbReference type="RefSeq" id="WP_007190056.1">
    <property type="nucleotide sequence ID" value="NZ_AOLS01000097.1"/>
</dbReference>
<gene>
    <name evidence="1" type="ORF">C435_16735</name>
</gene>
<evidence type="ECO:0000313" key="2">
    <source>
        <dbReference type="Proteomes" id="UP000011687"/>
    </source>
</evidence>
<dbReference type="AlphaFoldDB" id="M0JVG0"/>
<keyword evidence="2" id="KW-1185">Reference proteome</keyword>
<dbReference type="PATRIC" id="fig|662475.6.peg.3266"/>